<dbReference type="EMBL" id="BMLT01000003">
    <property type="protein sequence ID" value="GGO80251.1"/>
    <property type="molecule type" value="Genomic_DNA"/>
</dbReference>
<comment type="caution">
    <text evidence="1">The sequence shown here is derived from an EMBL/GenBank/DDBJ whole genome shotgun (WGS) entry which is preliminary data.</text>
</comment>
<accession>A0A917ZCE2</accession>
<sequence>MDTATDRVTETPPAPPVAMEAATRVASMVAPSWADRNTSPPASISLPPVTEATTVLVVVILESTPVPEPLTDTPPEPPMVTAAATPVAVMLMRSARPRS</sequence>
<gene>
    <name evidence="1" type="ORF">GCM10011348_16550</name>
</gene>
<protein>
    <submittedName>
        <fullName evidence="1">Uncharacterized protein</fullName>
    </submittedName>
</protein>
<proteinExistence type="predicted"/>
<dbReference type="Proteomes" id="UP000599578">
    <property type="component" value="Unassembled WGS sequence"/>
</dbReference>
<dbReference type="AlphaFoldDB" id="A0A917ZCE2"/>
<evidence type="ECO:0000313" key="2">
    <source>
        <dbReference type="Proteomes" id="UP000599578"/>
    </source>
</evidence>
<reference evidence="1 2" key="1">
    <citation type="journal article" date="2014" name="Int. J. Syst. Evol. Microbiol.">
        <title>Complete genome sequence of Corynebacterium casei LMG S-19264T (=DSM 44701T), isolated from a smear-ripened cheese.</title>
        <authorList>
            <consortium name="US DOE Joint Genome Institute (JGI-PGF)"/>
            <person name="Walter F."/>
            <person name="Albersmeier A."/>
            <person name="Kalinowski J."/>
            <person name="Ruckert C."/>
        </authorList>
    </citation>
    <scope>NUCLEOTIDE SEQUENCE [LARGE SCALE GENOMIC DNA]</scope>
    <source>
        <strain evidence="1 2">CGMCC 1.7286</strain>
    </source>
</reference>
<keyword evidence="2" id="KW-1185">Reference proteome</keyword>
<evidence type="ECO:0000313" key="1">
    <source>
        <dbReference type="EMBL" id="GGO80251.1"/>
    </source>
</evidence>
<name>A0A917ZCE2_9GAMM</name>
<organism evidence="1 2">
    <name type="scientific">Marinobacterium nitratireducens</name>
    <dbReference type="NCBI Taxonomy" id="518897"/>
    <lineage>
        <taxon>Bacteria</taxon>
        <taxon>Pseudomonadati</taxon>
        <taxon>Pseudomonadota</taxon>
        <taxon>Gammaproteobacteria</taxon>
        <taxon>Oceanospirillales</taxon>
        <taxon>Oceanospirillaceae</taxon>
        <taxon>Marinobacterium</taxon>
    </lineage>
</organism>